<evidence type="ECO:0000313" key="10">
    <source>
        <dbReference type="EMBL" id="CAC5361098.1"/>
    </source>
</evidence>
<dbReference type="AlphaFoldDB" id="A0A6J8A437"/>
<dbReference type="PANTHER" id="PTHR34174">
    <property type="entry name" value="HYDROLETHALUS SYNDROME PROTEIN 1"/>
    <property type="match status" value="1"/>
</dbReference>
<dbReference type="GO" id="GO:0060271">
    <property type="term" value="P:cilium assembly"/>
    <property type="evidence" value="ECO:0007669"/>
    <property type="project" value="TreeGrafter"/>
</dbReference>
<evidence type="ECO:0000256" key="6">
    <source>
        <dbReference type="ARBA" id="ARBA00023212"/>
    </source>
</evidence>
<keyword evidence="7" id="KW-0966">Cell projection</keyword>
<dbReference type="GO" id="GO:0097730">
    <property type="term" value="C:non-motile cilium"/>
    <property type="evidence" value="ECO:0007669"/>
    <property type="project" value="TreeGrafter"/>
</dbReference>
<protein>
    <submittedName>
        <fullName evidence="10">HYLS1</fullName>
    </submittedName>
</protein>
<evidence type="ECO:0000259" key="9">
    <source>
        <dbReference type="Pfam" id="PF15311"/>
    </source>
</evidence>
<evidence type="ECO:0000256" key="4">
    <source>
        <dbReference type="ARBA" id="ARBA00022490"/>
    </source>
</evidence>
<sequence>MDEEEDVNFTDDEIRDELSKLGYGNVPHQRFEEFKTDLRSLIKHERSKLSSQNTSMSSYIADTTGSVAGIPSRRRHPLEETQVSHDGPGYLEYRGASNIGKENRYADVHRKPYVTDPARGNFCLYDSTTDTSQLHIRDDVSETDSERRLVKRKVLRKKKDGSKVIDESVTESEAGSLSDIHDRLKELGIKDDDRRCQSARSEPPYRLAPDDPRPASVILRAPDHTKQLRKSDPVARYQQFRQSWSHQRAPGEKKHNNLRWNVREQMLSQDQVIEKKSQRVFVPNKYVVPTDKQRKSLRWNIRMDLAHGQMPPHGFYHEC</sequence>
<feature type="domain" description="Centriolar and ciliogenesis-associated protein HYLS1 C-terminal" evidence="9">
    <location>
        <begin position="223"/>
        <end position="306"/>
    </location>
</feature>
<feature type="region of interest" description="Disordered" evidence="8">
    <location>
        <begin position="193"/>
        <end position="216"/>
    </location>
</feature>
<evidence type="ECO:0000256" key="1">
    <source>
        <dbReference type="ARBA" id="ARBA00004114"/>
    </source>
</evidence>
<dbReference type="InterPro" id="IPR027918">
    <property type="entry name" value="HYLS1_C_dom"/>
</dbReference>
<keyword evidence="6" id="KW-0206">Cytoskeleton</keyword>
<gene>
    <name evidence="10" type="ORF">MCOR_3348</name>
</gene>
<evidence type="ECO:0000256" key="5">
    <source>
        <dbReference type="ARBA" id="ARBA00022794"/>
    </source>
</evidence>
<dbReference type="Pfam" id="PF15311">
    <property type="entry name" value="HYLS1_C"/>
    <property type="match status" value="1"/>
</dbReference>
<dbReference type="InterPro" id="IPR052319">
    <property type="entry name" value="Centriolar_ciliogenesis_assoc"/>
</dbReference>
<proteinExistence type="inferred from homology"/>
<keyword evidence="11" id="KW-1185">Reference proteome</keyword>
<evidence type="ECO:0000256" key="2">
    <source>
        <dbReference type="ARBA" id="ARBA00004138"/>
    </source>
</evidence>
<keyword evidence="5" id="KW-0970">Cilium biogenesis/degradation</keyword>
<accession>A0A6J8A437</accession>
<dbReference type="Proteomes" id="UP000507470">
    <property type="component" value="Unassembled WGS sequence"/>
</dbReference>
<comment type="similarity">
    <text evidence="3">Belongs to the HYLS1 family.</text>
</comment>
<evidence type="ECO:0000256" key="8">
    <source>
        <dbReference type="SAM" id="MobiDB-lite"/>
    </source>
</evidence>
<name>A0A6J8A437_MYTCO</name>
<comment type="subcellular location">
    <subcellularLocation>
        <location evidence="2">Cell projection</location>
        <location evidence="2">Cilium</location>
    </subcellularLocation>
    <subcellularLocation>
        <location evidence="1">Cytoplasm</location>
        <location evidence="1">Cytoskeleton</location>
        <location evidence="1">Microtubule organizing center</location>
        <location evidence="1">Centrosome</location>
        <location evidence="1">Centriole</location>
    </subcellularLocation>
</comment>
<dbReference type="EMBL" id="CACVKT020000583">
    <property type="protein sequence ID" value="CAC5361098.1"/>
    <property type="molecule type" value="Genomic_DNA"/>
</dbReference>
<dbReference type="OrthoDB" id="6343432at2759"/>
<dbReference type="GO" id="GO:0005814">
    <property type="term" value="C:centriole"/>
    <property type="evidence" value="ECO:0007669"/>
    <property type="project" value="UniProtKB-SubCell"/>
</dbReference>
<evidence type="ECO:0000256" key="7">
    <source>
        <dbReference type="ARBA" id="ARBA00023273"/>
    </source>
</evidence>
<keyword evidence="4" id="KW-0963">Cytoplasm</keyword>
<evidence type="ECO:0000256" key="3">
    <source>
        <dbReference type="ARBA" id="ARBA00010091"/>
    </source>
</evidence>
<evidence type="ECO:0000313" key="11">
    <source>
        <dbReference type="Proteomes" id="UP000507470"/>
    </source>
</evidence>
<dbReference type="PANTHER" id="PTHR34174:SF1">
    <property type="entry name" value="CENTRIOLAR AND CILIOGENESIS-ASSOCIATED PROTEIN HYLS1"/>
    <property type="match status" value="1"/>
</dbReference>
<reference evidence="10 11" key="1">
    <citation type="submission" date="2020-06" db="EMBL/GenBank/DDBJ databases">
        <authorList>
            <person name="Li R."/>
            <person name="Bekaert M."/>
        </authorList>
    </citation>
    <scope>NUCLEOTIDE SEQUENCE [LARGE SCALE GENOMIC DNA]</scope>
    <source>
        <strain evidence="11">wild</strain>
    </source>
</reference>
<organism evidence="10 11">
    <name type="scientific">Mytilus coruscus</name>
    <name type="common">Sea mussel</name>
    <dbReference type="NCBI Taxonomy" id="42192"/>
    <lineage>
        <taxon>Eukaryota</taxon>
        <taxon>Metazoa</taxon>
        <taxon>Spiralia</taxon>
        <taxon>Lophotrochozoa</taxon>
        <taxon>Mollusca</taxon>
        <taxon>Bivalvia</taxon>
        <taxon>Autobranchia</taxon>
        <taxon>Pteriomorphia</taxon>
        <taxon>Mytilida</taxon>
        <taxon>Mytiloidea</taxon>
        <taxon>Mytilidae</taxon>
        <taxon>Mytilinae</taxon>
        <taxon>Mytilus</taxon>
    </lineage>
</organism>